<keyword evidence="2" id="KW-1185">Reference proteome</keyword>
<evidence type="ECO:0000313" key="2">
    <source>
        <dbReference type="Proteomes" id="UP000477849"/>
    </source>
</evidence>
<proteinExistence type="predicted"/>
<evidence type="ECO:0000313" key="1">
    <source>
        <dbReference type="EMBL" id="NGO63965.1"/>
    </source>
</evidence>
<dbReference type="EMBL" id="JAAKZH010000003">
    <property type="protein sequence ID" value="NGO63965.1"/>
    <property type="molecule type" value="Genomic_DNA"/>
</dbReference>
<name>A0A6M1RYM6_9HYPH</name>
<sequence>MTLFTRTAQDIFAPTTSDGTPRGANMAETQVWGTEVERVVTAFVSNGGLIYETKAAMDADAAYSEPRMAWVIGDPTVANNGIYRLNPSVDLWVRAGDLPYSFVQMSDAGAGTANAIQLTSAIPTSQSVLRIANVFETNAGNVTISENGSAAKPLLTASGNQIAPAGIMAGMMIAYIDAGSSFRMISDQASASIQAAAEAAQAAAEAAAEAASDYADFARNNWVVAARFIGTGEQEDYPLSIDPGSENNMFVSVGGVDQAPGGDTPPWLLVYDGGDAFIRIAVPNGVSGIVRTSNAVDVGTPSDGSVTEPKIANNAVTTSKLLDGAVTYAKLQDISAALRLLGRDNSGAGDAQELTAAQLRDLFLPAGSVVDSVVGSYTANADITGASAVIPVDDSVPQITEGVELISVTITPKSTTNKLRIRYSGFMSVSQISGVGIAIFKGTAAAIHASAWACPAANYYQHVCGEVEYVPGVTTAQTISLRVGPANSAHIVRMNGNPTNRLFGGVAATRLVVEEIKG</sequence>
<comment type="caution">
    <text evidence="1">The sequence shown here is derived from an EMBL/GenBank/DDBJ whole genome shotgun (WGS) entry which is preliminary data.</text>
</comment>
<dbReference type="RefSeq" id="WP_163905673.1">
    <property type="nucleotide sequence ID" value="NZ_CP048427.1"/>
</dbReference>
<dbReference type="Proteomes" id="UP000477849">
    <property type="component" value="Unassembled WGS sequence"/>
</dbReference>
<organism evidence="1 2">
    <name type="scientific">Rhizobium daejeonense</name>
    <dbReference type="NCBI Taxonomy" id="240521"/>
    <lineage>
        <taxon>Bacteria</taxon>
        <taxon>Pseudomonadati</taxon>
        <taxon>Pseudomonadota</taxon>
        <taxon>Alphaproteobacteria</taxon>
        <taxon>Hyphomicrobiales</taxon>
        <taxon>Rhizobiaceae</taxon>
        <taxon>Rhizobium/Agrobacterium group</taxon>
        <taxon>Rhizobium</taxon>
    </lineage>
</organism>
<reference evidence="1 2" key="1">
    <citation type="submission" date="2020-02" db="EMBL/GenBank/DDBJ databases">
        <title>Genome sequence of the type strain CCBAU10050 of Rhizobium daejeonense.</title>
        <authorList>
            <person name="Gao J."/>
            <person name="Sun J."/>
        </authorList>
    </citation>
    <scope>NUCLEOTIDE SEQUENCE [LARGE SCALE GENOMIC DNA]</scope>
    <source>
        <strain evidence="1 2">CCBAU10050</strain>
    </source>
</reference>
<dbReference type="Gene3D" id="2.60.120.1340">
    <property type="match status" value="1"/>
</dbReference>
<dbReference type="AlphaFoldDB" id="A0A6M1RYM6"/>
<protein>
    <submittedName>
        <fullName evidence="1">Uncharacterized protein</fullName>
    </submittedName>
</protein>
<accession>A0A6M1RYM6</accession>
<gene>
    <name evidence="1" type="ORF">G6N76_09790</name>
</gene>